<evidence type="ECO:0000313" key="2">
    <source>
        <dbReference type="Proteomes" id="UP000075243"/>
    </source>
</evidence>
<accession>A0A151R2Y7</accession>
<dbReference type="Gramene" id="C.cajan_38236.t">
    <property type="protein sequence ID" value="C.cajan_38236.t"/>
    <property type="gene ID" value="C.cajan_38236"/>
</dbReference>
<dbReference type="PANTHER" id="PTHR33181">
    <property type="entry name" value="OS01G0778500 PROTEIN"/>
    <property type="match status" value="1"/>
</dbReference>
<protein>
    <submittedName>
        <fullName evidence="1">Uncharacterized protein</fullName>
    </submittedName>
</protein>
<keyword evidence="2" id="KW-1185">Reference proteome</keyword>
<reference evidence="1" key="1">
    <citation type="journal article" date="2012" name="Nat. Biotechnol.">
        <title>Draft genome sequence of pigeonpea (Cajanus cajan), an orphan legume crop of resource-poor farmers.</title>
        <authorList>
            <person name="Varshney R.K."/>
            <person name="Chen W."/>
            <person name="Li Y."/>
            <person name="Bharti A.K."/>
            <person name="Saxena R.K."/>
            <person name="Schlueter J.A."/>
            <person name="Donoghue M.T."/>
            <person name="Azam S."/>
            <person name="Fan G."/>
            <person name="Whaley A.M."/>
            <person name="Farmer A.D."/>
            <person name="Sheridan J."/>
            <person name="Iwata A."/>
            <person name="Tuteja R."/>
            <person name="Penmetsa R.V."/>
            <person name="Wu W."/>
            <person name="Upadhyaya H.D."/>
            <person name="Yang S.P."/>
            <person name="Shah T."/>
            <person name="Saxena K.B."/>
            <person name="Michael T."/>
            <person name="McCombie W.R."/>
            <person name="Yang B."/>
            <person name="Zhang G."/>
            <person name="Yang H."/>
            <person name="Wang J."/>
            <person name="Spillane C."/>
            <person name="Cook D.R."/>
            <person name="May G.D."/>
            <person name="Xu X."/>
            <person name="Jackson S.A."/>
        </authorList>
    </citation>
    <scope>NUCLEOTIDE SEQUENCE [LARGE SCALE GENOMIC DNA]</scope>
</reference>
<dbReference type="EMBL" id="KQ484156">
    <property type="protein sequence ID" value="KYP36944.1"/>
    <property type="molecule type" value="Genomic_DNA"/>
</dbReference>
<organism evidence="1 2">
    <name type="scientific">Cajanus cajan</name>
    <name type="common">Pigeon pea</name>
    <name type="synonym">Cajanus indicus</name>
    <dbReference type="NCBI Taxonomy" id="3821"/>
    <lineage>
        <taxon>Eukaryota</taxon>
        <taxon>Viridiplantae</taxon>
        <taxon>Streptophyta</taxon>
        <taxon>Embryophyta</taxon>
        <taxon>Tracheophyta</taxon>
        <taxon>Spermatophyta</taxon>
        <taxon>Magnoliopsida</taxon>
        <taxon>eudicotyledons</taxon>
        <taxon>Gunneridae</taxon>
        <taxon>Pentapetalae</taxon>
        <taxon>rosids</taxon>
        <taxon>fabids</taxon>
        <taxon>Fabales</taxon>
        <taxon>Fabaceae</taxon>
        <taxon>Papilionoideae</taxon>
        <taxon>50 kb inversion clade</taxon>
        <taxon>NPAAA clade</taxon>
        <taxon>indigoferoid/millettioid clade</taxon>
        <taxon>Phaseoleae</taxon>
        <taxon>Cajanus</taxon>
    </lineage>
</organism>
<dbReference type="Proteomes" id="UP000075243">
    <property type="component" value="Unassembled WGS sequence"/>
</dbReference>
<evidence type="ECO:0000313" key="1">
    <source>
        <dbReference type="EMBL" id="KYP36944.1"/>
    </source>
</evidence>
<dbReference type="OMA" id="WHKITKT"/>
<sequence length="102" mass="11741">MDWWHKIKKTWSALVTRIKLRKSIGRAAESPNNCDGISDGMLKLRDDVQMCGSKDVEVMWNMLSLSLQHEQMEATTASNEAKFRKRSCKQRSVLKGFVLEQP</sequence>
<name>A0A151R2Y7_CAJCA</name>
<proteinExistence type="predicted"/>
<dbReference type="PANTHER" id="PTHR33181:SF19">
    <property type="entry name" value="OS04G0658200 PROTEIN"/>
    <property type="match status" value="1"/>
</dbReference>
<gene>
    <name evidence="1" type="ORF">KK1_041906</name>
</gene>
<dbReference type="AlphaFoldDB" id="A0A151R2Y7"/>